<gene>
    <name evidence="7" type="ORF">Anas_00148</name>
</gene>
<evidence type="ECO:0000313" key="8">
    <source>
        <dbReference type="Proteomes" id="UP000326759"/>
    </source>
</evidence>
<dbReference type="Proteomes" id="UP000326759">
    <property type="component" value="Unassembled WGS sequence"/>
</dbReference>
<dbReference type="InterPro" id="IPR013087">
    <property type="entry name" value="Znf_C2H2_type"/>
</dbReference>
<feature type="domain" description="C2H2-type" evidence="6">
    <location>
        <begin position="248"/>
        <end position="275"/>
    </location>
</feature>
<dbReference type="SMART" id="SM00355">
    <property type="entry name" value="ZnF_C2H2"/>
    <property type="match status" value="4"/>
</dbReference>
<reference evidence="7 8" key="1">
    <citation type="journal article" date="2019" name="PLoS Biol.">
        <title>Sex chromosomes control vertical transmission of feminizing Wolbachia symbionts in an isopod.</title>
        <authorList>
            <person name="Becking T."/>
            <person name="Chebbi M.A."/>
            <person name="Giraud I."/>
            <person name="Moumen B."/>
            <person name="Laverre T."/>
            <person name="Caubet Y."/>
            <person name="Peccoud J."/>
            <person name="Gilbert C."/>
            <person name="Cordaux R."/>
        </authorList>
    </citation>
    <scope>NUCLEOTIDE SEQUENCE [LARGE SCALE GENOMIC DNA]</scope>
    <source>
        <strain evidence="7">ANa2</strain>
        <tissue evidence="7">Whole body excluding digestive tract and cuticle</tissue>
    </source>
</reference>
<evidence type="ECO:0000256" key="2">
    <source>
        <dbReference type="ARBA" id="ARBA00022737"/>
    </source>
</evidence>
<dbReference type="InterPro" id="IPR052795">
    <property type="entry name" value="RREB1"/>
</dbReference>
<organism evidence="7 8">
    <name type="scientific">Armadillidium nasatum</name>
    <dbReference type="NCBI Taxonomy" id="96803"/>
    <lineage>
        <taxon>Eukaryota</taxon>
        <taxon>Metazoa</taxon>
        <taxon>Ecdysozoa</taxon>
        <taxon>Arthropoda</taxon>
        <taxon>Crustacea</taxon>
        <taxon>Multicrustacea</taxon>
        <taxon>Malacostraca</taxon>
        <taxon>Eumalacostraca</taxon>
        <taxon>Peracarida</taxon>
        <taxon>Isopoda</taxon>
        <taxon>Oniscidea</taxon>
        <taxon>Crinocheta</taxon>
        <taxon>Armadillidiidae</taxon>
        <taxon>Armadillidium</taxon>
    </lineage>
</organism>
<comment type="caution">
    <text evidence="7">The sequence shown here is derived from an EMBL/GenBank/DDBJ whole genome shotgun (WGS) entry which is preliminary data.</text>
</comment>
<accession>A0A5N5SVA5</accession>
<keyword evidence="8" id="KW-1185">Reference proteome</keyword>
<dbReference type="GO" id="GO:0008270">
    <property type="term" value="F:zinc ion binding"/>
    <property type="evidence" value="ECO:0007669"/>
    <property type="project" value="UniProtKB-KW"/>
</dbReference>
<keyword evidence="4" id="KW-0862">Zinc</keyword>
<evidence type="ECO:0000313" key="7">
    <source>
        <dbReference type="EMBL" id="KAB7497599.1"/>
    </source>
</evidence>
<protein>
    <submittedName>
        <fullName evidence="7">Zinc finger protein 64-like protein</fullName>
    </submittedName>
</protein>
<proteinExistence type="predicted"/>
<dbReference type="EMBL" id="SEYY01020087">
    <property type="protein sequence ID" value="KAB7497599.1"/>
    <property type="molecule type" value="Genomic_DNA"/>
</dbReference>
<feature type="domain" description="C2H2-type" evidence="6">
    <location>
        <begin position="143"/>
        <end position="170"/>
    </location>
</feature>
<feature type="domain" description="C2H2-type" evidence="6">
    <location>
        <begin position="276"/>
        <end position="304"/>
    </location>
</feature>
<evidence type="ECO:0000256" key="3">
    <source>
        <dbReference type="ARBA" id="ARBA00022771"/>
    </source>
</evidence>
<evidence type="ECO:0000259" key="6">
    <source>
        <dbReference type="PROSITE" id="PS50157"/>
    </source>
</evidence>
<sequence length="307" mass="35909">MQKITPYNSLYFSLNFINQRDICSLIASYNSFSEHPDTQFVRRRLGERFLHMLSTITWVDFALRYHRCFARSTSKTIFNNLTLLPFRIPMVLGTVTSARQFKEGQSDKIESVRDPFASTCYPHLMLSEEQHHYSNYLEEGKGFACLLCRHVATTKGSLRRHMRRHTGERPYRCQFCPYGASQKSDLDKHIRNNIILIDILIGIFCGTDDDSHLRPRVHVPILPFSWSCSDNSALFDTPSRDMLFEQTFQCLLCSDHLSTKGSLARHMRKHTGERPFKCQICPYAAIQKSDLDRHIRRKHFNKDFLIF</sequence>
<evidence type="ECO:0000256" key="1">
    <source>
        <dbReference type="ARBA" id="ARBA00022723"/>
    </source>
</evidence>
<dbReference type="Gene3D" id="3.30.160.60">
    <property type="entry name" value="Classic Zinc Finger"/>
    <property type="match status" value="4"/>
</dbReference>
<keyword evidence="1" id="KW-0479">Metal-binding</keyword>
<dbReference type="AlphaFoldDB" id="A0A5N5SVA5"/>
<dbReference type="InterPro" id="IPR036236">
    <property type="entry name" value="Znf_C2H2_sf"/>
</dbReference>
<dbReference type="GO" id="GO:0000978">
    <property type="term" value="F:RNA polymerase II cis-regulatory region sequence-specific DNA binding"/>
    <property type="evidence" value="ECO:0007669"/>
    <property type="project" value="TreeGrafter"/>
</dbReference>
<dbReference type="SUPFAM" id="SSF57667">
    <property type="entry name" value="beta-beta-alpha zinc fingers"/>
    <property type="match status" value="2"/>
</dbReference>
<dbReference type="OrthoDB" id="654211at2759"/>
<evidence type="ECO:0000256" key="5">
    <source>
        <dbReference type="PROSITE-ProRule" id="PRU00042"/>
    </source>
</evidence>
<dbReference type="GO" id="GO:0001228">
    <property type="term" value="F:DNA-binding transcription activator activity, RNA polymerase II-specific"/>
    <property type="evidence" value="ECO:0007669"/>
    <property type="project" value="TreeGrafter"/>
</dbReference>
<name>A0A5N5SVA5_9CRUS</name>
<dbReference type="Pfam" id="PF00096">
    <property type="entry name" value="zf-C2H2"/>
    <property type="match status" value="2"/>
</dbReference>
<dbReference type="GO" id="GO:0005634">
    <property type="term" value="C:nucleus"/>
    <property type="evidence" value="ECO:0007669"/>
    <property type="project" value="TreeGrafter"/>
</dbReference>
<dbReference type="FunFam" id="3.30.160.60:FF:000100">
    <property type="entry name" value="Zinc finger 45-like"/>
    <property type="match status" value="1"/>
</dbReference>
<dbReference type="FunFam" id="3.30.160.60:FF:000448">
    <property type="entry name" value="RE1-silencing transcription factor A"/>
    <property type="match status" value="1"/>
</dbReference>
<dbReference type="PROSITE" id="PS00028">
    <property type="entry name" value="ZINC_FINGER_C2H2_1"/>
    <property type="match status" value="1"/>
</dbReference>
<dbReference type="PANTHER" id="PTHR46451">
    <property type="entry name" value="RAS-RESPONSIVE ELEMENT-BINDING PROTEIN 1"/>
    <property type="match status" value="1"/>
</dbReference>
<keyword evidence="3 5" id="KW-0863">Zinc-finger</keyword>
<evidence type="ECO:0000256" key="4">
    <source>
        <dbReference type="ARBA" id="ARBA00022833"/>
    </source>
</evidence>
<keyword evidence="2" id="KW-0677">Repeat</keyword>
<dbReference type="PROSITE" id="PS50157">
    <property type="entry name" value="ZINC_FINGER_C2H2_2"/>
    <property type="match status" value="3"/>
</dbReference>
<dbReference type="PANTHER" id="PTHR46451:SF1">
    <property type="entry name" value="RAS-RESPONSIVE ELEMENT-BINDING PROTEIN 1"/>
    <property type="match status" value="1"/>
</dbReference>